<protein>
    <recommendedName>
        <fullName evidence="4">Reverse transcriptase domain-containing protein</fullName>
    </recommendedName>
</protein>
<dbReference type="Proteomes" id="UP001558652">
    <property type="component" value="Unassembled WGS sequence"/>
</dbReference>
<evidence type="ECO:0008006" key="4">
    <source>
        <dbReference type="Google" id="ProtNLM"/>
    </source>
</evidence>
<name>A0ABD0YGG6_9HEMI</name>
<reference evidence="2 3" key="1">
    <citation type="submission" date="2024-07" db="EMBL/GenBank/DDBJ databases">
        <title>Chromosome-level genome assembly of the water stick insect Ranatra chinensis (Heteroptera: Nepidae).</title>
        <authorList>
            <person name="Liu X."/>
        </authorList>
    </citation>
    <scope>NUCLEOTIDE SEQUENCE [LARGE SCALE GENOMIC DNA]</scope>
    <source>
        <strain evidence="2">Cailab_2021Rc</strain>
        <tissue evidence="2">Muscle</tissue>
    </source>
</reference>
<evidence type="ECO:0000313" key="2">
    <source>
        <dbReference type="EMBL" id="KAL1130385.1"/>
    </source>
</evidence>
<sequence>MEQVTTTTLEAAASTPDYTTMAQLPFTFKEALNRSSSRLRHRDYYGSRLRNSEAKRKIGGIRRPAERADQTLRLVEQRIQAGTDTTAIQYDVRILKKLGKKAVQMELPDELRGHVRTLDENVSFVVVLARIDEEEDNYQASKEDRNSDWKIVERRRDRWEVQREDRKIPPPPPPPQPKSPQKKTKEGQRRERPKRFVIKADYKTLGWVGKMDETSARINKWKEILVAHHFETIHTKRKDNVVADYLFRQVNAIEETYGFKYSKGKRDCPYDELKEILEQVTEMDRTYHIFISGECIDGKIIRWYSRKEGNTTLILCTRRVERFNGNLYQARKVLGMGNPISTYFGQLFLDEIEKTIVPTIKDKFNVTSYYRYVDDTICIIEDADKTAFDILNVIFFYGTSAAFRSRVTTIMVTDAHLVLELGRCVRPMTTSAASIARLPPL</sequence>
<evidence type="ECO:0000313" key="3">
    <source>
        <dbReference type="Proteomes" id="UP001558652"/>
    </source>
</evidence>
<dbReference type="EMBL" id="JBFDAA010000008">
    <property type="protein sequence ID" value="KAL1130385.1"/>
    <property type="molecule type" value="Genomic_DNA"/>
</dbReference>
<evidence type="ECO:0000256" key="1">
    <source>
        <dbReference type="SAM" id="MobiDB-lite"/>
    </source>
</evidence>
<feature type="compositionally biased region" description="Pro residues" evidence="1">
    <location>
        <begin position="169"/>
        <end position="178"/>
    </location>
</feature>
<organism evidence="2 3">
    <name type="scientific">Ranatra chinensis</name>
    <dbReference type="NCBI Taxonomy" id="642074"/>
    <lineage>
        <taxon>Eukaryota</taxon>
        <taxon>Metazoa</taxon>
        <taxon>Ecdysozoa</taxon>
        <taxon>Arthropoda</taxon>
        <taxon>Hexapoda</taxon>
        <taxon>Insecta</taxon>
        <taxon>Pterygota</taxon>
        <taxon>Neoptera</taxon>
        <taxon>Paraneoptera</taxon>
        <taxon>Hemiptera</taxon>
        <taxon>Heteroptera</taxon>
        <taxon>Panheteroptera</taxon>
        <taxon>Nepomorpha</taxon>
        <taxon>Nepidae</taxon>
        <taxon>Ranatrinae</taxon>
        <taxon>Ranatra</taxon>
    </lineage>
</organism>
<proteinExistence type="predicted"/>
<comment type="caution">
    <text evidence="2">The sequence shown here is derived from an EMBL/GenBank/DDBJ whole genome shotgun (WGS) entry which is preliminary data.</text>
</comment>
<dbReference type="AlphaFoldDB" id="A0ABD0YGG6"/>
<feature type="region of interest" description="Disordered" evidence="1">
    <location>
        <begin position="160"/>
        <end position="193"/>
    </location>
</feature>
<accession>A0ABD0YGG6</accession>
<gene>
    <name evidence="2" type="ORF">AAG570_013323</name>
</gene>
<keyword evidence="3" id="KW-1185">Reference proteome</keyword>